<name>A0A4R1MD22_9FIRM</name>
<evidence type="ECO:0000313" key="1">
    <source>
        <dbReference type="EMBL" id="TCK87929.1"/>
    </source>
</evidence>
<dbReference type="AlphaFoldDB" id="A0A4R1MD22"/>
<dbReference type="InterPro" id="IPR027417">
    <property type="entry name" value="P-loop_NTPase"/>
</dbReference>
<protein>
    <recommendedName>
        <fullName evidence="3">AAA domain-containing protein</fullName>
    </recommendedName>
</protein>
<reference evidence="1 2" key="1">
    <citation type="submission" date="2019-03" db="EMBL/GenBank/DDBJ databases">
        <title>Genomic Encyclopedia of Type Strains, Phase IV (KMG-IV): sequencing the most valuable type-strain genomes for metagenomic binning, comparative biology and taxonomic classification.</title>
        <authorList>
            <person name="Goeker M."/>
        </authorList>
    </citation>
    <scope>NUCLEOTIDE SEQUENCE [LARGE SCALE GENOMIC DNA]</scope>
    <source>
        <strain evidence="1 2">DSM 24176</strain>
    </source>
</reference>
<dbReference type="SUPFAM" id="SSF52540">
    <property type="entry name" value="P-loop containing nucleoside triphosphate hydrolases"/>
    <property type="match status" value="1"/>
</dbReference>
<dbReference type="EMBL" id="SMGQ01000018">
    <property type="protein sequence ID" value="TCK87929.1"/>
    <property type="molecule type" value="Genomic_DNA"/>
</dbReference>
<dbReference type="Gene3D" id="3.40.50.300">
    <property type="entry name" value="P-loop containing nucleotide triphosphate hydrolases"/>
    <property type="match status" value="1"/>
</dbReference>
<comment type="caution">
    <text evidence="1">The sequence shown here is derived from an EMBL/GenBank/DDBJ whole genome shotgun (WGS) entry which is preliminary data.</text>
</comment>
<gene>
    <name evidence="1" type="ORF">EDC19_2773</name>
</gene>
<keyword evidence="2" id="KW-1185">Reference proteome</keyword>
<accession>A0A4R1MD22</accession>
<dbReference type="RefSeq" id="WP_132283420.1">
    <property type="nucleotide sequence ID" value="NZ_SMGQ01000018.1"/>
</dbReference>
<proteinExistence type="predicted"/>
<sequence length="270" mass="30943">MIIAFWSITHGQVGNTVNTAAIASMLALENNVKTLVCHSQFANSILEKCFVPNKILEDDKMGAFSDRGIDALTRLAKNQKLTPNSVPDYTISLLKDNRLDLLTGTEIKEKELFENIIDVLSHIIEGANQFYDVVAIDVHSGLDNKITQTILERADMIMVNLNQNKYLIEEFFEDETISAFLKNKKSIMNISRYDKSSKYTLNNVSRKYKIKNITAVPYNVKFMDCCNEHKLLDYLIKNTLNKRKDEDYYFIESLRNACKKILELTGYKEG</sequence>
<evidence type="ECO:0008006" key="3">
    <source>
        <dbReference type="Google" id="ProtNLM"/>
    </source>
</evidence>
<dbReference type="Proteomes" id="UP000294545">
    <property type="component" value="Unassembled WGS sequence"/>
</dbReference>
<dbReference type="OrthoDB" id="2842408at2"/>
<evidence type="ECO:0000313" key="2">
    <source>
        <dbReference type="Proteomes" id="UP000294545"/>
    </source>
</evidence>
<organism evidence="1 2">
    <name type="scientific">Natranaerovirga hydrolytica</name>
    <dbReference type="NCBI Taxonomy" id="680378"/>
    <lineage>
        <taxon>Bacteria</taxon>
        <taxon>Bacillati</taxon>
        <taxon>Bacillota</taxon>
        <taxon>Clostridia</taxon>
        <taxon>Lachnospirales</taxon>
        <taxon>Natranaerovirgaceae</taxon>
        <taxon>Natranaerovirga</taxon>
    </lineage>
</organism>